<evidence type="ECO:0000313" key="9">
    <source>
        <dbReference type="Proteomes" id="UP000585665"/>
    </source>
</evidence>
<evidence type="ECO:0000256" key="5">
    <source>
        <dbReference type="ARBA" id="ARBA00023136"/>
    </source>
</evidence>
<reference evidence="8 9" key="1">
    <citation type="submission" date="2020-06" db="EMBL/GenBank/DDBJ databases">
        <title>Description of novel acetic acid bacteria.</title>
        <authorList>
            <person name="Sombolestani A."/>
        </authorList>
    </citation>
    <scope>NUCLEOTIDE SEQUENCE [LARGE SCALE GENOMIC DNA]</scope>
    <source>
        <strain evidence="8 9">LMG 27010</strain>
    </source>
</reference>
<evidence type="ECO:0000259" key="7">
    <source>
        <dbReference type="Pfam" id="PF09335"/>
    </source>
</evidence>
<protein>
    <recommendedName>
        <fullName evidence="6">TVP38/TMEM64 family membrane protein</fullName>
    </recommendedName>
</protein>
<feature type="transmembrane region" description="Helical" evidence="6">
    <location>
        <begin position="153"/>
        <end position="176"/>
    </location>
</feature>
<evidence type="ECO:0000256" key="1">
    <source>
        <dbReference type="ARBA" id="ARBA00004651"/>
    </source>
</evidence>
<gene>
    <name evidence="8" type="ORF">HUK82_14160</name>
</gene>
<sequence length="226" mass="23505">MTASASGPQGRGALARWRQPIGLLAGLALLVLLLQRMPALQHLLADPHTLRGGWRGALVLLAMGCAYCAFGLPRQILCLAAGAVFGPWLGLALATTATMVGALAAFGWARWVARDWARRRFGGAMARLDGLLASGPFLAILSLRLLPVGSSLLVNCGAGLSGIGVAPFAVGTLLGSTPQGAVFVVLGTGVRLGQEWRIALAAVLFALSALLGVLLMRRARRIKNLL</sequence>
<accession>A0A850PAX0</accession>
<feature type="transmembrane region" description="Helical" evidence="6">
    <location>
        <begin position="196"/>
        <end position="216"/>
    </location>
</feature>
<evidence type="ECO:0000313" key="8">
    <source>
        <dbReference type="EMBL" id="NVN41695.1"/>
    </source>
</evidence>
<feature type="transmembrane region" description="Helical" evidence="6">
    <location>
        <begin position="21"/>
        <end position="40"/>
    </location>
</feature>
<dbReference type="Proteomes" id="UP000585665">
    <property type="component" value="Unassembled WGS sequence"/>
</dbReference>
<dbReference type="RefSeq" id="WP_176614573.1">
    <property type="nucleotide sequence ID" value="NZ_JABXXR010000169.1"/>
</dbReference>
<name>A0A850PAX0_9PROT</name>
<comment type="subcellular location">
    <subcellularLocation>
        <location evidence="1 6">Cell membrane</location>
        <topology evidence="1 6">Multi-pass membrane protein</topology>
    </subcellularLocation>
</comment>
<dbReference type="Pfam" id="PF09335">
    <property type="entry name" value="VTT_dom"/>
    <property type="match status" value="1"/>
</dbReference>
<evidence type="ECO:0000256" key="6">
    <source>
        <dbReference type="RuleBase" id="RU366058"/>
    </source>
</evidence>
<comment type="caution">
    <text evidence="8">The sequence shown here is derived from an EMBL/GenBank/DDBJ whole genome shotgun (WGS) entry which is preliminary data.</text>
</comment>
<keyword evidence="2 6" id="KW-1003">Cell membrane</keyword>
<dbReference type="InterPro" id="IPR015414">
    <property type="entry name" value="TMEM64"/>
</dbReference>
<keyword evidence="4 6" id="KW-1133">Transmembrane helix</keyword>
<dbReference type="InterPro" id="IPR032816">
    <property type="entry name" value="VTT_dom"/>
</dbReference>
<keyword evidence="3 6" id="KW-0812">Transmembrane</keyword>
<proteinExistence type="inferred from homology"/>
<dbReference type="PANTHER" id="PTHR12677">
    <property type="entry name" value="GOLGI APPARATUS MEMBRANE PROTEIN TVP38-RELATED"/>
    <property type="match status" value="1"/>
</dbReference>
<dbReference type="EMBL" id="JABXXR010000169">
    <property type="protein sequence ID" value="NVN41695.1"/>
    <property type="molecule type" value="Genomic_DNA"/>
</dbReference>
<evidence type="ECO:0000256" key="3">
    <source>
        <dbReference type="ARBA" id="ARBA00022692"/>
    </source>
</evidence>
<feature type="domain" description="VTT" evidence="7">
    <location>
        <begin position="72"/>
        <end position="187"/>
    </location>
</feature>
<organism evidence="8 9">
    <name type="scientific">Ameyamaea chiangmaiensis</name>
    <dbReference type="NCBI Taxonomy" id="442969"/>
    <lineage>
        <taxon>Bacteria</taxon>
        <taxon>Pseudomonadati</taxon>
        <taxon>Pseudomonadota</taxon>
        <taxon>Alphaproteobacteria</taxon>
        <taxon>Acetobacterales</taxon>
        <taxon>Acetobacteraceae</taxon>
        <taxon>Ameyamaea</taxon>
    </lineage>
</organism>
<evidence type="ECO:0000256" key="4">
    <source>
        <dbReference type="ARBA" id="ARBA00022989"/>
    </source>
</evidence>
<feature type="transmembrane region" description="Helical" evidence="6">
    <location>
        <begin position="128"/>
        <end position="146"/>
    </location>
</feature>
<dbReference type="AlphaFoldDB" id="A0A850PAX0"/>
<keyword evidence="5 6" id="KW-0472">Membrane</keyword>
<keyword evidence="9" id="KW-1185">Reference proteome</keyword>
<dbReference type="PANTHER" id="PTHR12677:SF59">
    <property type="entry name" value="GOLGI APPARATUS MEMBRANE PROTEIN TVP38-RELATED"/>
    <property type="match status" value="1"/>
</dbReference>
<comment type="similarity">
    <text evidence="6">Belongs to the TVP38/TMEM64 family.</text>
</comment>
<evidence type="ECO:0000256" key="2">
    <source>
        <dbReference type="ARBA" id="ARBA00022475"/>
    </source>
</evidence>
<dbReference type="GO" id="GO:0005886">
    <property type="term" value="C:plasma membrane"/>
    <property type="evidence" value="ECO:0007669"/>
    <property type="project" value="UniProtKB-SubCell"/>
</dbReference>
<feature type="transmembrane region" description="Helical" evidence="6">
    <location>
        <begin position="52"/>
        <end position="72"/>
    </location>
</feature>
<feature type="transmembrane region" description="Helical" evidence="6">
    <location>
        <begin position="84"/>
        <end position="108"/>
    </location>
</feature>